<organism evidence="2 3">
    <name type="scientific">Paracoccus chinensis</name>
    <dbReference type="NCBI Taxonomy" id="525640"/>
    <lineage>
        <taxon>Bacteria</taxon>
        <taxon>Pseudomonadati</taxon>
        <taxon>Pseudomonadota</taxon>
        <taxon>Alphaproteobacteria</taxon>
        <taxon>Rhodobacterales</taxon>
        <taxon>Paracoccaceae</taxon>
        <taxon>Paracoccus</taxon>
    </lineage>
</organism>
<gene>
    <name evidence="2" type="ORF">SAMN04487971_105127</name>
</gene>
<dbReference type="GO" id="GO:0016740">
    <property type="term" value="F:transferase activity"/>
    <property type="evidence" value="ECO:0007669"/>
    <property type="project" value="UniProtKB-KW"/>
</dbReference>
<name>A0A1G9GLB6_9RHOB</name>
<feature type="domain" description="Polysaccharide pyruvyl transferase" evidence="1">
    <location>
        <begin position="13"/>
        <end position="283"/>
    </location>
</feature>
<dbReference type="Proteomes" id="UP000199555">
    <property type="component" value="Unassembled WGS sequence"/>
</dbReference>
<dbReference type="Pfam" id="PF04230">
    <property type="entry name" value="PS_pyruv_trans"/>
    <property type="match status" value="1"/>
</dbReference>
<evidence type="ECO:0000313" key="3">
    <source>
        <dbReference type="Proteomes" id="UP000199555"/>
    </source>
</evidence>
<dbReference type="STRING" id="525640.SAMN04487971_105127"/>
<dbReference type="InterPro" id="IPR007345">
    <property type="entry name" value="Polysacch_pyruvyl_Trfase"/>
</dbReference>
<protein>
    <submittedName>
        <fullName evidence="2">Polysaccharide pyruvyl transferase family protein WcaK</fullName>
    </submittedName>
</protein>
<keyword evidence="3" id="KW-1185">Reference proteome</keyword>
<reference evidence="3" key="1">
    <citation type="submission" date="2016-10" db="EMBL/GenBank/DDBJ databases">
        <authorList>
            <person name="Varghese N."/>
            <person name="Submissions S."/>
        </authorList>
    </citation>
    <scope>NUCLEOTIDE SEQUENCE [LARGE SCALE GENOMIC DNA]</scope>
    <source>
        <strain evidence="3">CGMCC 1.7655</strain>
    </source>
</reference>
<evidence type="ECO:0000259" key="1">
    <source>
        <dbReference type="Pfam" id="PF04230"/>
    </source>
</evidence>
<dbReference type="AlphaFoldDB" id="A0A1G9GLB6"/>
<keyword evidence="2" id="KW-0808">Transferase</keyword>
<dbReference type="RefSeq" id="WP_090754273.1">
    <property type="nucleotide sequence ID" value="NZ_FNGE01000005.1"/>
</dbReference>
<dbReference type="OrthoDB" id="9799278at2"/>
<dbReference type="EMBL" id="FNGE01000005">
    <property type="protein sequence ID" value="SDL01447.1"/>
    <property type="molecule type" value="Genomic_DNA"/>
</dbReference>
<sequence length="351" mass="38594">MRVGVLTFHRCINYGSYWQARCLVEAIAARGHDAVLLDHHSCEVTSREWRYAFQPLTPQRSSRADVAQYGRKLRKFLDAFRALPLSAPFDLDAPEAMPPVDLAVIGSDEVLNLSHPWYGGKPVFWGEGIAAPRVVTYAASFGNYAADFVEPQWAERLRDLDAISVRDDNSFGLVEGATGSEPAMVLDPVLLNPPKVEAAKEAPYLLVYGHHIPDWFATRVTEAARARGLRTISVGYRNDWADEQRLDAGPQEFAALVAGSEAVATTYFHGCCFALVNGKPLVCAPSDYRWTKVRDLTALLGAERHLTFEDRDPADVATLLAEPVSQAVQARIADLRAQSSAWLDAALAGRA</sequence>
<evidence type="ECO:0000313" key="2">
    <source>
        <dbReference type="EMBL" id="SDL01447.1"/>
    </source>
</evidence>
<accession>A0A1G9GLB6</accession>
<proteinExistence type="predicted"/>